<feature type="region of interest" description="Disordered" evidence="11">
    <location>
        <begin position="354"/>
        <end position="385"/>
    </location>
</feature>
<dbReference type="CDD" id="cd13645">
    <property type="entry name" value="PBP2_HuPBGD_like"/>
    <property type="match status" value="1"/>
</dbReference>
<name>A0A642URM3_DIURU</name>
<feature type="domain" description="Porphobilinogen deaminase N-terminal" evidence="12">
    <location>
        <begin position="26"/>
        <end position="243"/>
    </location>
</feature>
<comment type="similarity">
    <text evidence="3">Belongs to the HMBS family.</text>
</comment>
<dbReference type="InterPro" id="IPR022419">
    <property type="entry name" value="Porphobilin_deaminase_cofac_BS"/>
</dbReference>
<accession>A0A642URM3</accession>
<protein>
    <recommendedName>
        <fullName evidence="5">Porphobilinogen deaminase</fullName>
        <ecNumber evidence="4">2.5.1.61</ecNumber>
    </recommendedName>
    <alternativeName>
        <fullName evidence="10">Hydroxymethylbilane synthase</fullName>
    </alternativeName>
    <alternativeName>
        <fullName evidence="9">Pre-uroporphyrinogen synthase</fullName>
    </alternativeName>
</protein>
<evidence type="ECO:0000256" key="6">
    <source>
        <dbReference type="ARBA" id="ARBA00022679"/>
    </source>
</evidence>
<dbReference type="RefSeq" id="XP_034013046.1">
    <property type="nucleotide sequence ID" value="XM_034154741.1"/>
</dbReference>
<dbReference type="Pfam" id="PF03900">
    <property type="entry name" value="Porphobil_deamC"/>
    <property type="match status" value="1"/>
</dbReference>
<dbReference type="Pfam" id="PF01379">
    <property type="entry name" value="Porphobil_deam"/>
    <property type="match status" value="1"/>
</dbReference>
<dbReference type="PANTHER" id="PTHR11557">
    <property type="entry name" value="PORPHOBILINOGEN DEAMINASE"/>
    <property type="match status" value="1"/>
</dbReference>
<dbReference type="GO" id="GO:0004418">
    <property type="term" value="F:hydroxymethylbilane synthase activity"/>
    <property type="evidence" value="ECO:0007669"/>
    <property type="project" value="UniProtKB-EC"/>
</dbReference>
<dbReference type="GO" id="GO:0006782">
    <property type="term" value="P:protoporphyrinogen IX biosynthetic process"/>
    <property type="evidence" value="ECO:0007669"/>
    <property type="project" value="UniProtKB-UniPathway"/>
</dbReference>
<evidence type="ECO:0000259" key="12">
    <source>
        <dbReference type="Pfam" id="PF01379"/>
    </source>
</evidence>
<dbReference type="PANTHER" id="PTHR11557:SF0">
    <property type="entry name" value="PORPHOBILINOGEN DEAMINASE"/>
    <property type="match status" value="1"/>
</dbReference>
<keyword evidence="6" id="KW-0808">Transferase</keyword>
<reference evidence="14 15" key="1">
    <citation type="submission" date="2019-07" db="EMBL/GenBank/DDBJ databases">
        <title>Genome assembly of two rare yeast pathogens: Diutina rugosa and Trichomonascus ciferrii.</title>
        <authorList>
            <person name="Mixao V."/>
            <person name="Saus E."/>
            <person name="Hansen A."/>
            <person name="Lass-Flor C."/>
            <person name="Gabaldon T."/>
        </authorList>
    </citation>
    <scope>NUCLEOTIDE SEQUENCE [LARGE SCALE GENOMIC DNA]</scope>
    <source>
        <strain evidence="14 15">CBS 613</strain>
    </source>
</reference>
<comment type="caution">
    <text evidence="14">The sequence shown here is derived from an EMBL/GenBank/DDBJ whole genome shotgun (WGS) entry which is preliminary data.</text>
</comment>
<evidence type="ECO:0000256" key="10">
    <source>
        <dbReference type="ARBA" id="ARBA00033064"/>
    </source>
</evidence>
<dbReference type="EMBL" id="SWFT01000065">
    <property type="protein sequence ID" value="KAA8903901.1"/>
    <property type="molecule type" value="Genomic_DNA"/>
</dbReference>
<evidence type="ECO:0000256" key="7">
    <source>
        <dbReference type="ARBA" id="ARBA00023133"/>
    </source>
</evidence>
<dbReference type="Proteomes" id="UP000449547">
    <property type="component" value="Unassembled WGS sequence"/>
</dbReference>
<evidence type="ECO:0000313" key="14">
    <source>
        <dbReference type="EMBL" id="KAA8903901.1"/>
    </source>
</evidence>
<dbReference type="SUPFAM" id="SSF54782">
    <property type="entry name" value="Porphobilinogen deaminase (hydroxymethylbilane synthase), C-terminal domain"/>
    <property type="match status" value="1"/>
</dbReference>
<evidence type="ECO:0000256" key="1">
    <source>
        <dbReference type="ARBA" id="ARBA00001916"/>
    </source>
</evidence>
<evidence type="ECO:0000256" key="8">
    <source>
        <dbReference type="ARBA" id="ARBA00023244"/>
    </source>
</evidence>
<comment type="cofactor">
    <cofactor evidence="1">
        <name>dipyrromethane</name>
        <dbReference type="ChEBI" id="CHEBI:60342"/>
    </cofactor>
</comment>
<evidence type="ECO:0000256" key="4">
    <source>
        <dbReference type="ARBA" id="ARBA00012655"/>
    </source>
</evidence>
<evidence type="ECO:0000256" key="3">
    <source>
        <dbReference type="ARBA" id="ARBA00005638"/>
    </source>
</evidence>
<evidence type="ECO:0000256" key="2">
    <source>
        <dbReference type="ARBA" id="ARBA00004735"/>
    </source>
</evidence>
<dbReference type="OrthoDB" id="564646at2759"/>
<evidence type="ECO:0000256" key="9">
    <source>
        <dbReference type="ARBA" id="ARBA00030685"/>
    </source>
</evidence>
<dbReference type="VEuPathDB" id="FungiDB:DIURU_002123"/>
<dbReference type="InterPro" id="IPR000860">
    <property type="entry name" value="HemC"/>
</dbReference>
<dbReference type="OMA" id="NAHEWAG"/>
<dbReference type="NCBIfam" id="TIGR00212">
    <property type="entry name" value="hemC"/>
    <property type="match status" value="1"/>
</dbReference>
<dbReference type="PROSITE" id="PS00533">
    <property type="entry name" value="PORPHOBILINOGEN_DEAM"/>
    <property type="match status" value="1"/>
</dbReference>
<organism evidence="14 15">
    <name type="scientific">Diutina rugosa</name>
    <name type="common">Yeast</name>
    <name type="synonym">Candida rugosa</name>
    <dbReference type="NCBI Taxonomy" id="5481"/>
    <lineage>
        <taxon>Eukaryota</taxon>
        <taxon>Fungi</taxon>
        <taxon>Dikarya</taxon>
        <taxon>Ascomycota</taxon>
        <taxon>Saccharomycotina</taxon>
        <taxon>Pichiomycetes</taxon>
        <taxon>Debaryomycetaceae</taxon>
        <taxon>Diutina</taxon>
    </lineage>
</organism>
<dbReference type="AlphaFoldDB" id="A0A642URM3"/>
<evidence type="ECO:0000259" key="13">
    <source>
        <dbReference type="Pfam" id="PF03900"/>
    </source>
</evidence>
<sequence>MPHTLADTISDPVPIVSMSVSTDNHVQIGGRKSELAQCQNNIVRALIEKEFPELSCDVLALNTLGDQVLNKPLYSFGGKSLWTKELEILLVEGVGQYPRLDLIVHSLKDMPTTLPDEFELGCILHREDPRDALVMKAGSPYKSLADLPAGSVVGTSSIRRSAQLLRNYPHLKFESVRGNVHTRLAKLDDPEGTYSCLMLANAGLTRLGLAHRITTLLDAPDMYYAVGQGALGIEIRKGDEKMKNILKRLEDLPTTLCCLAERSLMRYLEGGCSVPLGVKTNFDEESNQLSLKACIVSPDGTKVVEDGYEMRVTTKEDAEALGIKVGDLLIAKGGRDILAAIDFTRINQRPNILSDGSATSSPAPASPALNSSAILPSPAQAKQVN</sequence>
<dbReference type="SUPFAM" id="SSF53850">
    <property type="entry name" value="Periplasmic binding protein-like II"/>
    <property type="match status" value="1"/>
</dbReference>
<feature type="compositionally biased region" description="Low complexity" evidence="11">
    <location>
        <begin position="357"/>
        <end position="379"/>
    </location>
</feature>
<dbReference type="GeneID" id="54780774"/>
<keyword evidence="8" id="KW-0627">Porphyrin biosynthesis</keyword>
<dbReference type="InterPro" id="IPR022417">
    <property type="entry name" value="Porphobilin_deaminase_N"/>
</dbReference>
<dbReference type="UniPathway" id="UPA00251">
    <property type="reaction ID" value="UER00319"/>
</dbReference>
<feature type="domain" description="Porphobilinogen deaminase C-terminal" evidence="13">
    <location>
        <begin position="256"/>
        <end position="329"/>
    </location>
</feature>
<gene>
    <name evidence="14" type="ORF">DIURU_002123</name>
</gene>
<evidence type="ECO:0000313" key="15">
    <source>
        <dbReference type="Proteomes" id="UP000449547"/>
    </source>
</evidence>
<keyword evidence="7" id="KW-0350">Heme biosynthesis</keyword>
<dbReference type="Gene3D" id="3.30.160.40">
    <property type="entry name" value="Porphobilinogen deaminase, C-terminal domain"/>
    <property type="match status" value="1"/>
</dbReference>
<dbReference type="InterPro" id="IPR022418">
    <property type="entry name" value="Porphobilinogen_deaminase_C"/>
</dbReference>
<dbReference type="EC" id="2.5.1.61" evidence="4"/>
<dbReference type="InterPro" id="IPR036803">
    <property type="entry name" value="Porphobilinogen_deaminase_C_sf"/>
</dbReference>
<dbReference type="FunFam" id="3.40.190.10:FF:000005">
    <property type="entry name" value="Porphobilinogen deaminase"/>
    <property type="match status" value="1"/>
</dbReference>
<dbReference type="PRINTS" id="PR00151">
    <property type="entry name" value="PORPHBDMNASE"/>
</dbReference>
<evidence type="ECO:0000256" key="5">
    <source>
        <dbReference type="ARBA" id="ARBA00016519"/>
    </source>
</evidence>
<dbReference type="Gene3D" id="3.40.190.10">
    <property type="entry name" value="Periplasmic binding protein-like II"/>
    <property type="match status" value="2"/>
</dbReference>
<evidence type="ECO:0000256" key="11">
    <source>
        <dbReference type="SAM" id="MobiDB-lite"/>
    </source>
</evidence>
<dbReference type="GO" id="GO:0005737">
    <property type="term" value="C:cytoplasm"/>
    <property type="evidence" value="ECO:0007669"/>
    <property type="project" value="TreeGrafter"/>
</dbReference>
<dbReference type="FunFam" id="3.30.160.40:FF:000002">
    <property type="entry name" value="Porphobilinogen deaminase"/>
    <property type="match status" value="1"/>
</dbReference>
<proteinExistence type="inferred from homology"/>
<keyword evidence="15" id="KW-1185">Reference proteome</keyword>
<comment type="pathway">
    <text evidence="2">Porphyrin-containing compound metabolism; protoporphyrin-IX biosynthesis; coproporphyrinogen-III from 5-aminolevulinate: step 2/4.</text>
</comment>